<name>A0A556C6G8_BREAU</name>
<protein>
    <submittedName>
        <fullName evidence="1">Uncharacterized protein</fullName>
    </submittedName>
</protein>
<dbReference type="OrthoDB" id="3568381at2"/>
<comment type="caution">
    <text evidence="1">The sequence shown here is derived from an EMBL/GenBank/DDBJ whole genome shotgun (WGS) entry which is preliminary data.</text>
</comment>
<proteinExistence type="predicted"/>
<gene>
    <name evidence="1" type="ORF">FO013_19160</name>
</gene>
<dbReference type="AlphaFoldDB" id="A0A556C6G8"/>
<dbReference type="RefSeq" id="WP_143924164.1">
    <property type="nucleotide sequence ID" value="NZ_VLTK01000015.1"/>
</dbReference>
<evidence type="ECO:0000313" key="2">
    <source>
        <dbReference type="Proteomes" id="UP000316406"/>
    </source>
</evidence>
<reference evidence="1 2" key="1">
    <citation type="submission" date="2019-07" db="EMBL/GenBank/DDBJ databases">
        <title>Draft genome sequence of Brevibacterium aurantiacum XU54 isolated from Xinjiang China.</title>
        <authorList>
            <person name="Xu X."/>
        </authorList>
    </citation>
    <scope>NUCLEOTIDE SEQUENCE [LARGE SCALE GENOMIC DNA]</scope>
    <source>
        <strain evidence="1 2">XU54</strain>
    </source>
</reference>
<dbReference type="EMBL" id="VLTK01000015">
    <property type="protein sequence ID" value="TSI12598.1"/>
    <property type="molecule type" value="Genomic_DNA"/>
</dbReference>
<organism evidence="1 2">
    <name type="scientific">Brevibacterium aurantiacum</name>
    <dbReference type="NCBI Taxonomy" id="273384"/>
    <lineage>
        <taxon>Bacteria</taxon>
        <taxon>Bacillati</taxon>
        <taxon>Actinomycetota</taxon>
        <taxon>Actinomycetes</taxon>
        <taxon>Micrococcales</taxon>
        <taxon>Brevibacteriaceae</taxon>
        <taxon>Brevibacterium</taxon>
    </lineage>
</organism>
<evidence type="ECO:0000313" key="1">
    <source>
        <dbReference type="EMBL" id="TSI12598.1"/>
    </source>
</evidence>
<sequence length="100" mass="10867">MCHITGEARQGIPSIAAGAADALDARMLNATIDWQIRPTADEAFATNDHSDAGWDAQVLDEFEALGVELAPLAQRLTNVLTRFEGMRHRGLRPQPSSARL</sequence>
<keyword evidence="2" id="KW-1185">Reference proteome</keyword>
<dbReference type="Proteomes" id="UP000316406">
    <property type="component" value="Unassembled WGS sequence"/>
</dbReference>
<accession>A0A556C6G8</accession>